<dbReference type="OrthoDB" id="262529at2759"/>
<dbReference type="Proteomes" id="UP000489600">
    <property type="component" value="Unassembled WGS sequence"/>
</dbReference>
<protein>
    <submittedName>
        <fullName evidence="1">Uncharacterized protein</fullName>
    </submittedName>
</protein>
<organism evidence="1 2">
    <name type="scientific">Arabis nemorensis</name>
    <dbReference type="NCBI Taxonomy" id="586526"/>
    <lineage>
        <taxon>Eukaryota</taxon>
        <taxon>Viridiplantae</taxon>
        <taxon>Streptophyta</taxon>
        <taxon>Embryophyta</taxon>
        <taxon>Tracheophyta</taxon>
        <taxon>Spermatophyta</taxon>
        <taxon>Magnoliopsida</taxon>
        <taxon>eudicotyledons</taxon>
        <taxon>Gunneridae</taxon>
        <taxon>Pentapetalae</taxon>
        <taxon>rosids</taxon>
        <taxon>malvids</taxon>
        <taxon>Brassicales</taxon>
        <taxon>Brassicaceae</taxon>
        <taxon>Arabideae</taxon>
        <taxon>Arabis</taxon>
    </lineage>
</organism>
<gene>
    <name evidence="1" type="ORF">ANE_LOCUS14255</name>
</gene>
<dbReference type="AlphaFoldDB" id="A0A565BR19"/>
<accession>A0A565BR19</accession>
<dbReference type="InterPro" id="IPR036866">
    <property type="entry name" value="RibonucZ/Hydroxyglut_hydro"/>
</dbReference>
<evidence type="ECO:0000313" key="2">
    <source>
        <dbReference type="Proteomes" id="UP000489600"/>
    </source>
</evidence>
<dbReference type="EMBL" id="CABITT030000005">
    <property type="protein sequence ID" value="VVB03811.1"/>
    <property type="molecule type" value="Genomic_DNA"/>
</dbReference>
<name>A0A565BR19_9BRAS</name>
<dbReference type="Gene3D" id="3.60.15.10">
    <property type="entry name" value="Ribonuclease Z/Hydroxyacylglutathione hydrolase-like"/>
    <property type="match status" value="1"/>
</dbReference>
<comment type="caution">
    <text evidence="1">The sequence shown here is derived from an EMBL/GenBank/DDBJ whole genome shotgun (WGS) entry which is preliminary data.</text>
</comment>
<keyword evidence="2" id="KW-1185">Reference proteome</keyword>
<sequence length="93" mass="9934">MNGGSGGARKLSMEFGWAFCGGSCRISALSSYDFTAPRDSLISVLTLTDWRNRGAGHGGGTPFTVDAFRCGCVQEFSAYFLTLSHADHYTGII</sequence>
<evidence type="ECO:0000313" key="1">
    <source>
        <dbReference type="EMBL" id="VVB03811.1"/>
    </source>
</evidence>
<proteinExistence type="predicted"/>
<reference evidence="1" key="1">
    <citation type="submission" date="2019-07" db="EMBL/GenBank/DDBJ databases">
        <authorList>
            <person name="Dittberner H."/>
        </authorList>
    </citation>
    <scope>NUCLEOTIDE SEQUENCE [LARGE SCALE GENOMIC DNA]</scope>
</reference>